<accession>A0AAW2SI69</accession>
<dbReference type="GO" id="GO:0003677">
    <property type="term" value="F:DNA binding"/>
    <property type="evidence" value="ECO:0007669"/>
    <property type="project" value="InterPro"/>
</dbReference>
<sequence length="55" mass="6280">MAQLMRNGMGWRLVLSWGMIEVAVLVGNHNFSLELTQPSMRRCWLYPVAASSEEI</sequence>
<protein>
    <submittedName>
        <fullName evidence="1">Uncharacterized protein</fullName>
    </submittedName>
</protein>
<reference evidence="1" key="2">
    <citation type="journal article" date="2024" name="Plant">
        <title>Genomic evolution and insights into agronomic trait innovations of Sesamum species.</title>
        <authorList>
            <person name="Miao H."/>
            <person name="Wang L."/>
            <person name="Qu L."/>
            <person name="Liu H."/>
            <person name="Sun Y."/>
            <person name="Le M."/>
            <person name="Wang Q."/>
            <person name="Wei S."/>
            <person name="Zheng Y."/>
            <person name="Lin W."/>
            <person name="Duan Y."/>
            <person name="Cao H."/>
            <person name="Xiong S."/>
            <person name="Wang X."/>
            <person name="Wei L."/>
            <person name="Li C."/>
            <person name="Ma Q."/>
            <person name="Ju M."/>
            <person name="Zhao R."/>
            <person name="Li G."/>
            <person name="Mu C."/>
            <person name="Tian Q."/>
            <person name="Mei H."/>
            <person name="Zhang T."/>
            <person name="Gao T."/>
            <person name="Zhang H."/>
        </authorList>
    </citation>
    <scope>NUCLEOTIDE SEQUENCE</scope>
    <source>
        <strain evidence="1">G02</strain>
    </source>
</reference>
<organism evidence="1">
    <name type="scientific">Sesamum radiatum</name>
    <name type="common">Black benniseed</name>
    <dbReference type="NCBI Taxonomy" id="300843"/>
    <lineage>
        <taxon>Eukaryota</taxon>
        <taxon>Viridiplantae</taxon>
        <taxon>Streptophyta</taxon>
        <taxon>Embryophyta</taxon>
        <taxon>Tracheophyta</taxon>
        <taxon>Spermatophyta</taxon>
        <taxon>Magnoliopsida</taxon>
        <taxon>eudicotyledons</taxon>
        <taxon>Gunneridae</taxon>
        <taxon>Pentapetalae</taxon>
        <taxon>asterids</taxon>
        <taxon>lamiids</taxon>
        <taxon>Lamiales</taxon>
        <taxon>Pedaliaceae</taxon>
        <taxon>Sesamum</taxon>
    </lineage>
</organism>
<dbReference type="GO" id="GO:0006355">
    <property type="term" value="P:regulation of DNA-templated transcription"/>
    <property type="evidence" value="ECO:0007669"/>
    <property type="project" value="InterPro"/>
</dbReference>
<gene>
    <name evidence="1" type="ORF">Sradi_2437100</name>
</gene>
<dbReference type="AlphaFoldDB" id="A0AAW2SI69"/>
<name>A0AAW2SI69_SESRA</name>
<dbReference type="InterPro" id="IPR009044">
    <property type="entry name" value="ssDNA-bd_transcriptional_reg"/>
</dbReference>
<dbReference type="EMBL" id="JACGWJ010000010">
    <property type="protein sequence ID" value="KAL0392143.1"/>
    <property type="molecule type" value="Genomic_DNA"/>
</dbReference>
<dbReference type="SUPFAM" id="SSF54447">
    <property type="entry name" value="ssDNA-binding transcriptional regulator domain"/>
    <property type="match status" value="1"/>
</dbReference>
<comment type="caution">
    <text evidence="1">The sequence shown here is derived from an EMBL/GenBank/DDBJ whole genome shotgun (WGS) entry which is preliminary data.</text>
</comment>
<proteinExistence type="predicted"/>
<reference evidence="1" key="1">
    <citation type="submission" date="2020-06" db="EMBL/GenBank/DDBJ databases">
        <authorList>
            <person name="Li T."/>
            <person name="Hu X."/>
            <person name="Zhang T."/>
            <person name="Song X."/>
            <person name="Zhang H."/>
            <person name="Dai N."/>
            <person name="Sheng W."/>
            <person name="Hou X."/>
            <person name="Wei L."/>
        </authorList>
    </citation>
    <scope>NUCLEOTIDE SEQUENCE</scope>
    <source>
        <strain evidence="1">G02</strain>
        <tissue evidence="1">Leaf</tissue>
    </source>
</reference>
<evidence type="ECO:0000313" key="1">
    <source>
        <dbReference type="EMBL" id="KAL0392143.1"/>
    </source>
</evidence>